<name>A0A7S2FND0_9DINO</name>
<gene>
    <name evidence="1" type="ORF">AAND1436_LOCUS12131</name>
</gene>
<reference evidence="1" key="1">
    <citation type="submission" date="2021-01" db="EMBL/GenBank/DDBJ databases">
        <authorList>
            <person name="Corre E."/>
            <person name="Pelletier E."/>
            <person name="Niang G."/>
            <person name="Scheremetjew M."/>
            <person name="Finn R."/>
            <person name="Kale V."/>
            <person name="Holt S."/>
            <person name="Cochrane G."/>
            <person name="Meng A."/>
            <person name="Brown T."/>
            <person name="Cohen L."/>
        </authorList>
    </citation>
    <scope>NUCLEOTIDE SEQUENCE</scope>
    <source>
        <strain evidence="1">CCMP2222</strain>
    </source>
</reference>
<proteinExistence type="predicted"/>
<dbReference type="EMBL" id="HBGQ01024598">
    <property type="protein sequence ID" value="CAD9401919.1"/>
    <property type="molecule type" value="Transcribed_RNA"/>
</dbReference>
<organism evidence="1">
    <name type="scientific">Alexandrium andersonii</name>
    <dbReference type="NCBI Taxonomy" id="327968"/>
    <lineage>
        <taxon>Eukaryota</taxon>
        <taxon>Sar</taxon>
        <taxon>Alveolata</taxon>
        <taxon>Dinophyceae</taxon>
        <taxon>Gonyaulacales</taxon>
        <taxon>Pyrocystaceae</taxon>
        <taxon>Alexandrium</taxon>
    </lineage>
</organism>
<accession>A0A7S2FND0</accession>
<dbReference type="AlphaFoldDB" id="A0A7S2FND0"/>
<protein>
    <submittedName>
        <fullName evidence="1">Uncharacterized protein</fullName>
    </submittedName>
</protein>
<evidence type="ECO:0000313" key="1">
    <source>
        <dbReference type="EMBL" id="CAD9401919.1"/>
    </source>
</evidence>
<sequence>MLPGCRGVVALARNGCHFAQPRQPLLQLPAPVQRQCLRQAVTRAGKARPEPPAEHAAVRALLSSGRSVQAVLRDLEELLDGLTDKQVRDTNKACYIKEWLRKQEQGPEAKQAQALYDYIDDRIASLYGEGVARKRMVHKEDENDVEVSCRLKWGPGM</sequence>